<organism evidence="2 3">
    <name type="scientific">Triparma retinervis</name>
    <dbReference type="NCBI Taxonomy" id="2557542"/>
    <lineage>
        <taxon>Eukaryota</taxon>
        <taxon>Sar</taxon>
        <taxon>Stramenopiles</taxon>
        <taxon>Ochrophyta</taxon>
        <taxon>Bolidophyceae</taxon>
        <taxon>Parmales</taxon>
        <taxon>Triparmaceae</taxon>
        <taxon>Triparma</taxon>
    </lineage>
</organism>
<comment type="caution">
    <text evidence="2">The sequence shown here is derived from an EMBL/GenBank/DDBJ whole genome shotgun (WGS) entry which is preliminary data.</text>
</comment>
<keyword evidence="3" id="KW-1185">Reference proteome</keyword>
<dbReference type="InterPro" id="IPR048685">
    <property type="entry name" value="COG3_C"/>
</dbReference>
<dbReference type="GO" id="GO:0007030">
    <property type="term" value="P:Golgi organization"/>
    <property type="evidence" value="ECO:0007669"/>
    <property type="project" value="TreeGrafter"/>
</dbReference>
<name>A0A9W6ZPF5_9STRA</name>
<protein>
    <recommendedName>
        <fullName evidence="1">Conserved oligomeric Golgi complex subunit 3 C-terminal domain-containing protein</fullName>
    </recommendedName>
</protein>
<dbReference type="AlphaFoldDB" id="A0A9W6ZPF5"/>
<evidence type="ECO:0000259" key="1">
    <source>
        <dbReference type="Pfam" id="PF20671"/>
    </source>
</evidence>
<dbReference type="GO" id="GO:0017119">
    <property type="term" value="C:Golgi transport complex"/>
    <property type="evidence" value="ECO:0007669"/>
    <property type="project" value="TreeGrafter"/>
</dbReference>
<dbReference type="GO" id="GO:0006886">
    <property type="term" value="P:intracellular protein transport"/>
    <property type="evidence" value="ECO:0007669"/>
    <property type="project" value="InterPro"/>
</dbReference>
<dbReference type="PANTHER" id="PTHR13302:SF8">
    <property type="entry name" value="CONSERVED OLIGOMERIC GOLGI COMPLEX SUBUNIT 3"/>
    <property type="match status" value="1"/>
</dbReference>
<feature type="non-terminal residue" evidence="2">
    <location>
        <position position="1"/>
    </location>
</feature>
<gene>
    <name evidence="2" type="ORF">TrRE_jg6948</name>
</gene>
<dbReference type="OrthoDB" id="199304at2759"/>
<feature type="domain" description="Conserved oligomeric Golgi complex subunit 3 C-terminal" evidence="1">
    <location>
        <begin position="22"/>
        <end position="149"/>
    </location>
</feature>
<dbReference type="Pfam" id="PF20671">
    <property type="entry name" value="COG3_C"/>
    <property type="match status" value="1"/>
</dbReference>
<dbReference type="Proteomes" id="UP001165082">
    <property type="component" value="Unassembled WGS sequence"/>
</dbReference>
<dbReference type="GO" id="GO:0005801">
    <property type="term" value="C:cis-Golgi network"/>
    <property type="evidence" value="ECO:0007669"/>
    <property type="project" value="InterPro"/>
</dbReference>
<accession>A0A9W6ZPF5</accession>
<dbReference type="InterPro" id="IPR007265">
    <property type="entry name" value="COG_su3"/>
</dbReference>
<reference evidence="2" key="1">
    <citation type="submission" date="2022-07" db="EMBL/GenBank/DDBJ databases">
        <title>Genome analysis of Parmales, a sister group of diatoms, reveals the evolutionary specialization of diatoms from phago-mixotrophs to photoautotrophs.</title>
        <authorList>
            <person name="Ban H."/>
            <person name="Sato S."/>
            <person name="Yoshikawa S."/>
            <person name="Kazumasa Y."/>
            <person name="Nakamura Y."/>
            <person name="Ichinomiya M."/>
            <person name="Saitoh K."/>
            <person name="Sato N."/>
            <person name="Blanc-Mathieu R."/>
            <person name="Endo H."/>
            <person name="Kuwata A."/>
            <person name="Ogata H."/>
        </authorList>
    </citation>
    <scope>NUCLEOTIDE SEQUENCE</scope>
</reference>
<dbReference type="PANTHER" id="PTHR13302">
    <property type="entry name" value="CONSERVED OLIGOMERIC GOLGI COMPLEX COMPONENT 3"/>
    <property type="match status" value="1"/>
</dbReference>
<dbReference type="GO" id="GO:0006891">
    <property type="term" value="P:intra-Golgi vesicle-mediated transport"/>
    <property type="evidence" value="ECO:0007669"/>
    <property type="project" value="TreeGrafter"/>
</dbReference>
<evidence type="ECO:0000313" key="2">
    <source>
        <dbReference type="EMBL" id="GMH55691.1"/>
    </source>
</evidence>
<sequence>GEGGGEKVKAEVCRGASGDGVERLVGITRKEIKRDVEGYKWEREDLKVPEEGGGDDDPYRTWYKPVKTTLLLLSRIFSVLPMPVFDDMCRTSVSKCLANLHLASVELSGLEDEQQGWCFFIKNVLTLREQLAPFEADMRATERGLTFSGTGPAVRRFVANRSNLFSLTSNAMVSLGMDVVPKVTEEEVDKKEELDEVLRRVCNQLVEHVGNEVLGEGERGEKDLGVVRGKVEEYLPSALENMGKRLNVETVGILKASIKRKVVKALIDEEAVEEELIDLVRGL</sequence>
<proteinExistence type="predicted"/>
<evidence type="ECO:0000313" key="3">
    <source>
        <dbReference type="Proteomes" id="UP001165082"/>
    </source>
</evidence>
<dbReference type="EMBL" id="BRXZ01000851">
    <property type="protein sequence ID" value="GMH55691.1"/>
    <property type="molecule type" value="Genomic_DNA"/>
</dbReference>
<dbReference type="GO" id="GO:0016020">
    <property type="term" value="C:membrane"/>
    <property type="evidence" value="ECO:0007669"/>
    <property type="project" value="InterPro"/>
</dbReference>